<feature type="region of interest" description="Disordered" evidence="1">
    <location>
        <begin position="385"/>
        <end position="407"/>
    </location>
</feature>
<dbReference type="EMBL" id="JBHUOP010000001">
    <property type="protein sequence ID" value="MFD2839047.1"/>
    <property type="molecule type" value="Genomic_DNA"/>
</dbReference>
<protein>
    <submittedName>
        <fullName evidence="3">MFS transporter</fullName>
    </submittedName>
</protein>
<dbReference type="SUPFAM" id="SSF103473">
    <property type="entry name" value="MFS general substrate transporter"/>
    <property type="match status" value="1"/>
</dbReference>
<name>A0ABW5XAH1_9MICO</name>
<keyword evidence="4" id="KW-1185">Reference proteome</keyword>
<dbReference type="PANTHER" id="PTHR11328">
    <property type="entry name" value="MAJOR FACILITATOR SUPERFAMILY DOMAIN-CONTAINING PROTEIN"/>
    <property type="match status" value="1"/>
</dbReference>
<dbReference type="Gene3D" id="1.20.1250.20">
    <property type="entry name" value="MFS general substrate transporter like domains"/>
    <property type="match status" value="2"/>
</dbReference>
<evidence type="ECO:0000256" key="1">
    <source>
        <dbReference type="SAM" id="MobiDB-lite"/>
    </source>
</evidence>
<feature type="transmembrane region" description="Helical" evidence="2">
    <location>
        <begin position="347"/>
        <end position="363"/>
    </location>
</feature>
<dbReference type="InterPro" id="IPR036259">
    <property type="entry name" value="MFS_trans_sf"/>
</dbReference>
<dbReference type="Pfam" id="PF13347">
    <property type="entry name" value="MFS_2"/>
    <property type="match status" value="1"/>
</dbReference>
<feature type="transmembrane region" description="Helical" evidence="2">
    <location>
        <begin position="416"/>
        <end position="434"/>
    </location>
</feature>
<feature type="transmembrane region" description="Helical" evidence="2">
    <location>
        <begin position="27"/>
        <end position="49"/>
    </location>
</feature>
<evidence type="ECO:0000256" key="2">
    <source>
        <dbReference type="SAM" id="Phobius"/>
    </source>
</evidence>
<feature type="transmembrane region" description="Helical" evidence="2">
    <location>
        <begin position="255"/>
        <end position="278"/>
    </location>
</feature>
<feature type="transmembrane region" description="Helical" evidence="2">
    <location>
        <begin position="55"/>
        <end position="74"/>
    </location>
</feature>
<keyword evidence="2" id="KW-0472">Membrane</keyword>
<evidence type="ECO:0000313" key="4">
    <source>
        <dbReference type="Proteomes" id="UP001597391"/>
    </source>
</evidence>
<feature type="transmembrane region" description="Helical" evidence="2">
    <location>
        <begin position="119"/>
        <end position="140"/>
    </location>
</feature>
<dbReference type="PANTHER" id="PTHR11328:SF24">
    <property type="entry name" value="MAJOR FACILITATOR SUPERFAMILY (MFS) PROFILE DOMAIN-CONTAINING PROTEIN"/>
    <property type="match status" value="1"/>
</dbReference>
<dbReference type="InterPro" id="IPR039672">
    <property type="entry name" value="MFS_2"/>
</dbReference>
<feature type="transmembrane region" description="Helical" evidence="2">
    <location>
        <begin position="161"/>
        <end position="181"/>
    </location>
</feature>
<comment type="caution">
    <text evidence="3">The sequence shown here is derived from an EMBL/GenBank/DDBJ whole genome shotgun (WGS) entry which is preliminary data.</text>
</comment>
<gene>
    <name evidence="3" type="ORF">ACFSYH_00465</name>
</gene>
<organism evidence="3 4">
    <name type="scientific">Populibacterium corticicola</name>
    <dbReference type="NCBI Taxonomy" id="1812826"/>
    <lineage>
        <taxon>Bacteria</taxon>
        <taxon>Bacillati</taxon>
        <taxon>Actinomycetota</taxon>
        <taxon>Actinomycetes</taxon>
        <taxon>Micrococcales</taxon>
        <taxon>Jonesiaceae</taxon>
        <taxon>Populibacterium</taxon>
    </lineage>
</organism>
<feature type="transmembrane region" description="Helical" evidence="2">
    <location>
        <begin position="322"/>
        <end position="341"/>
    </location>
</feature>
<reference evidence="4" key="1">
    <citation type="journal article" date="2019" name="Int. J. Syst. Evol. Microbiol.">
        <title>The Global Catalogue of Microorganisms (GCM) 10K type strain sequencing project: providing services to taxonomists for standard genome sequencing and annotation.</title>
        <authorList>
            <consortium name="The Broad Institute Genomics Platform"/>
            <consortium name="The Broad Institute Genome Sequencing Center for Infectious Disease"/>
            <person name="Wu L."/>
            <person name="Ma J."/>
        </authorList>
    </citation>
    <scope>NUCLEOTIDE SEQUENCE [LARGE SCALE GENOMIC DNA]</scope>
    <source>
        <strain evidence="4">KCTC 33576</strain>
    </source>
</reference>
<feature type="transmembrane region" description="Helical" evidence="2">
    <location>
        <begin position="290"/>
        <end position="310"/>
    </location>
</feature>
<accession>A0ABW5XAH1</accession>
<evidence type="ECO:0000313" key="3">
    <source>
        <dbReference type="EMBL" id="MFD2839047.1"/>
    </source>
</evidence>
<keyword evidence="2" id="KW-1133">Transmembrane helix</keyword>
<feature type="transmembrane region" description="Helical" evidence="2">
    <location>
        <begin position="193"/>
        <end position="212"/>
    </location>
</feature>
<feature type="transmembrane region" description="Helical" evidence="2">
    <location>
        <begin position="95"/>
        <end position="113"/>
    </location>
</feature>
<proteinExistence type="predicted"/>
<dbReference type="Proteomes" id="UP001597391">
    <property type="component" value="Unassembled WGS sequence"/>
</dbReference>
<sequence length="496" mass="52399">MAAIMLADMGHNQTQTPTLPRQAVRRYAIGSIGTGGFGTLPGLVLVYFLTDSLGVTALAAGVIMTVAKLWDVVIDPLLGSLSDASLKRTGSRRRFMLLGALLLPVSFVLMFAVPPGLTGWGAAAWVLVFFTACATAFSLFQVPYIALPAELSDDYDDRTRILTWRVVVLTIGILAFGGGGPALRELAGDNVRLGYIIMALVAAFAFGWAFWLSSRVAPVSAPAPESERVRIPVSQWPAILGNSYQEALGLLRANVAFRALLGAFFAQALATGLMLASAQYVATWVMDSQAAVTYLFVALIGPALFMAPVWGRLALRVGKEKAFVYASLVFLAGALALGGLLWWEPGIWVYIAVAVCGGAYAGMQSLPMAMLPDVISYSLDNARQERKESESSQGPKNSETGAGTFGGTWTAGETTGMALGTTLMTVLLAVSGYIESTAGQTVTQPDSAVTAIVVAFSIAPAVCVALSLVPLLRYPLRRHDISGPHTPETSSQSIHG</sequence>
<keyword evidence="2" id="KW-0812">Transmembrane</keyword>
<feature type="transmembrane region" description="Helical" evidence="2">
    <location>
        <begin position="449"/>
        <end position="472"/>
    </location>
</feature>